<protein>
    <recommendedName>
        <fullName evidence="3">Sulfotransferase family protein</fullName>
    </recommendedName>
</protein>
<dbReference type="InterPro" id="IPR027417">
    <property type="entry name" value="P-loop_NTPase"/>
</dbReference>
<evidence type="ECO:0008006" key="3">
    <source>
        <dbReference type="Google" id="ProtNLM"/>
    </source>
</evidence>
<sequence length="237" mass="28257">MIHFNKNDLEQDRLVCFLHVPKTGGKTLWNILEKQSEDVLVWHGKFFEELNKPFEFFTFLRDPVDRVLSTYYYIQNYERDPLHKKVKRMNLEEFVGYMRNEEIGDKPYPKKDLRSIRFRTVNLATRYLSGGNPSDLKKAKENLKNHFPVVGFTDMYNESLFLLKEHFNFDISKVDKINTNRKRPKKNVVPQSIIKTIVELNSLDIELYQSAKEDFINNLNQLDSTSMQKLNQWKSMH</sequence>
<dbReference type="InterPro" id="IPR005331">
    <property type="entry name" value="Sulfotransferase"/>
</dbReference>
<dbReference type="PANTHER" id="PTHR32301">
    <property type="entry name" value="COUNTIN RECEPTOR CNR3-RELATED"/>
    <property type="match status" value="1"/>
</dbReference>
<dbReference type="Gene3D" id="3.40.50.300">
    <property type="entry name" value="P-loop containing nucleotide triphosphate hydrolases"/>
    <property type="match status" value="1"/>
</dbReference>
<comment type="caution">
    <text evidence="1">The sequence shown here is derived from an EMBL/GenBank/DDBJ whole genome shotgun (WGS) entry which is preliminary data.</text>
</comment>
<accession>A0ABQ1NI99</accession>
<evidence type="ECO:0000313" key="2">
    <source>
        <dbReference type="Proteomes" id="UP000619534"/>
    </source>
</evidence>
<dbReference type="PANTHER" id="PTHR32301:SF6">
    <property type="entry name" value="GOLVESIN-RELATED"/>
    <property type="match status" value="1"/>
</dbReference>
<dbReference type="RefSeq" id="WP_062444475.1">
    <property type="nucleotide sequence ID" value="NZ_BMCJ01000001.1"/>
</dbReference>
<keyword evidence="2" id="KW-1185">Reference proteome</keyword>
<dbReference type="EMBL" id="BMCJ01000001">
    <property type="protein sequence ID" value="GGC75000.1"/>
    <property type="molecule type" value="Genomic_DNA"/>
</dbReference>
<dbReference type="Proteomes" id="UP000619534">
    <property type="component" value="Unassembled WGS sequence"/>
</dbReference>
<dbReference type="InterPro" id="IPR053259">
    <property type="entry name" value="Golvesin-related_Golgi"/>
</dbReference>
<name>A0ABQ1NI99_9BACI</name>
<dbReference type="SUPFAM" id="SSF52540">
    <property type="entry name" value="P-loop containing nucleoside triphosphate hydrolases"/>
    <property type="match status" value="1"/>
</dbReference>
<reference evidence="2" key="1">
    <citation type="journal article" date="2019" name="Int. J. Syst. Evol. Microbiol.">
        <title>The Global Catalogue of Microorganisms (GCM) 10K type strain sequencing project: providing services to taxonomists for standard genome sequencing and annotation.</title>
        <authorList>
            <consortium name="The Broad Institute Genomics Platform"/>
            <consortium name="The Broad Institute Genome Sequencing Center for Infectious Disease"/>
            <person name="Wu L."/>
            <person name="Ma J."/>
        </authorList>
    </citation>
    <scope>NUCLEOTIDE SEQUENCE [LARGE SCALE GENOMIC DNA]</scope>
    <source>
        <strain evidence="2">CCM 7282</strain>
    </source>
</reference>
<dbReference type="Pfam" id="PF03567">
    <property type="entry name" value="Sulfotransfer_2"/>
    <property type="match status" value="1"/>
</dbReference>
<proteinExistence type="predicted"/>
<evidence type="ECO:0000313" key="1">
    <source>
        <dbReference type="EMBL" id="GGC75000.1"/>
    </source>
</evidence>
<organism evidence="1 2">
    <name type="scientific">Thalassobacillus devorans</name>
    <dbReference type="NCBI Taxonomy" id="279813"/>
    <lineage>
        <taxon>Bacteria</taxon>
        <taxon>Bacillati</taxon>
        <taxon>Bacillota</taxon>
        <taxon>Bacilli</taxon>
        <taxon>Bacillales</taxon>
        <taxon>Bacillaceae</taxon>
        <taxon>Thalassobacillus</taxon>
    </lineage>
</organism>
<gene>
    <name evidence="1" type="ORF">GCM10007216_02010</name>
</gene>